<sequence length="478" mass="52469">MMKQPISRRTMLKSAGAATIGLPLLEEMLVAPSSAVAAATEATVPVRAFNLFFGLGIPAPLQTEGFEGVLEPLKPLGDKLLIMRDVDQVRCDEKGINAHYDGASGAFTAEPPDGEAKSGGPSIDQVIRNAHHPDGMPAGMVPTLIGGTFFRRSRVGRYVHSYKSDGTVAATIQESPRNLFDRVFGAISLSGDNTDIRRQRLRRSVLDSVMDEYKFYTGANSPLGAASQARVADHLDRIREYEQRAFSLAKKDPNSPELPPRSQLLHGGPADPGGMGIDITLEELTTEWRLMADLYALAIQMDRVRFGSLTFLAAGERIRLTGDYEYNGKQRWQFDDAKHLNASGDKGCSHEWWHKFNPEKENEALRAHAHLKMREVAYFLERLTGDDATEANGKTILENSLITISTESGDGRHNNTKRELSGVFHAITGANGRFKTGQFLDVGAEGLDVYNSMLTAMGCTERLGPQDREVRPVDAIRA</sequence>
<evidence type="ECO:0000256" key="1">
    <source>
        <dbReference type="SAM" id="MobiDB-lite"/>
    </source>
</evidence>
<keyword evidence="3" id="KW-1185">Reference proteome</keyword>
<dbReference type="KEGG" id="sdyn:Mal52_04500"/>
<name>A0A517ZHP6_9PLAN</name>
<organism evidence="2 3">
    <name type="scientific">Symmachiella dynata</name>
    <dbReference type="NCBI Taxonomy" id="2527995"/>
    <lineage>
        <taxon>Bacteria</taxon>
        <taxon>Pseudomonadati</taxon>
        <taxon>Planctomycetota</taxon>
        <taxon>Planctomycetia</taxon>
        <taxon>Planctomycetales</taxon>
        <taxon>Planctomycetaceae</taxon>
        <taxon>Symmachiella</taxon>
    </lineage>
</organism>
<protein>
    <recommendedName>
        <fullName evidence="4">Secreted protein containing DUF1552</fullName>
    </recommendedName>
</protein>
<proteinExistence type="predicted"/>
<dbReference type="InterPro" id="IPR006311">
    <property type="entry name" value="TAT_signal"/>
</dbReference>
<dbReference type="EMBL" id="CP036276">
    <property type="protein sequence ID" value="QDU41995.1"/>
    <property type="molecule type" value="Genomic_DNA"/>
</dbReference>
<evidence type="ECO:0000313" key="3">
    <source>
        <dbReference type="Proteomes" id="UP000319383"/>
    </source>
</evidence>
<reference evidence="2 3" key="1">
    <citation type="submission" date="2019-02" db="EMBL/GenBank/DDBJ databases">
        <title>Deep-cultivation of Planctomycetes and their phenomic and genomic characterization uncovers novel biology.</title>
        <authorList>
            <person name="Wiegand S."/>
            <person name="Jogler M."/>
            <person name="Boedeker C."/>
            <person name="Pinto D."/>
            <person name="Vollmers J."/>
            <person name="Rivas-Marin E."/>
            <person name="Kohn T."/>
            <person name="Peeters S.H."/>
            <person name="Heuer A."/>
            <person name="Rast P."/>
            <person name="Oberbeckmann S."/>
            <person name="Bunk B."/>
            <person name="Jeske O."/>
            <person name="Meyerdierks A."/>
            <person name="Storesund J.E."/>
            <person name="Kallscheuer N."/>
            <person name="Luecker S."/>
            <person name="Lage O.M."/>
            <person name="Pohl T."/>
            <person name="Merkel B.J."/>
            <person name="Hornburger P."/>
            <person name="Mueller R.-W."/>
            <person name="Bruemmer F."/>
            <person name="Labrenz M."/>
            <person name="Spormann A.M."/>
            <person name="Op den Camp H."/>
            <person name="Overmann J."/>
            <person name="Amann R."/>
            <person name="Jetten M.S.M."/>
            <person name="Mascher T."/>
            <person name="Medema M.H."/>
            <person name="Devos D.P."/>
            <person name="Kaster A.-K."/>
            <person name="Ovreas L."/>
            <person name="Rohde M."/>
            <person name="Galperin M.Y."/>
            <person name="Jogler C."/>
        </authorList>
    </citation>
    <scope>NUCLEOTIDE SEQUENCE [LARGE SCALE GENOMIC DNA]</scope>
    <source>
        <strain evidence="2 3">Mal52</strain>
    </source>
</reference>
<evidence type="ECO:0000313" key="2">
    <source>
        <dbReference type="EMBL" id="QDU41995.1"/>
    </source>
</evidence>
<dbReference type="AlphaFoldDB" id="A0A517ZHP6"/>
<gene>
    <name evidence="2" type="ORF">Mal52_04500</name>
</gene>
<dbReference type="RefSeq" id="WP_145374008.1">
    <property type="nucleotide sequence ID" value="NZ_CP036276.1"/>
</dbReference>
<accession>A0A517ZHP6</accession>
<dbReference type="InterPro" id="IPR011447">
    <property type="entry name" value="DUF1552"/>
</dbReference>
<dbReference type="Pfam" id="PF07586">
    <property type="entry name" value="HXXSHH"/>
    <property type="match status" value="1"/>
</dbReference>
<feature type="region of interest" description="Disordered" evidence="1">
    <location>
        <begin position="249"/>
        <end position="271"/>
    </location>
</feature>
<dbReference type="PROSITE" id="PS51318">
    <property type="entry name" value="TAT"/>
    <property type="match status" value="1"/>
</dbReference>
<dbReference type="Proteomes" id="UP000319383">
    <property type="component" value="Chromosome"/>
</dbReference>
<evidence type="ECO:0008006" key="4">
    <source>
        <dbReference type="Google" id="ProtNLM"/>
    </source>
</evidence>